<reference evidence="2" key="1">
    <citation type="journal article" date="2020" name="Stud. Mycol.">
        <title>101 Dothideomycetes genomes: a test case for predicting lifestyles and emergence of pathogens.</title>
        <authorList>
            <person name="Haridas S."/>
            <person name="Albert R."/>
            <person name="Binder M."/>
            <person name="Bloem J."/>
            <person name="Labutti K."/>
            <person name="Salamov A."/>
            <person name="Andreopoulos B."/>
            <person name="Baker S."/>
            <person name="Barry K."/>
            <person name="Bills G."/>
            <person name="Bluhm B."/>
            <person name="Cannon C."/>
            <person name="Castanera R."/>
            <person name="Culley D."/>
            <person name="Daum C."/>
            <person name="Ezra D."/>
            <person name="Gonzalez J."/>
            <person name="Henrissat B."/>
            <person name="Kuo A."/>
            <person name="Liang C."/>
            <person name="Lipzen A."/>
            <person name="Lutzoni F."/>
            <person name="Magnuson J."/>
            <person name="Mondo S."/>
            <person name="Nolan M."/>
            <person name="Ohm R."/>
            <person name="Pangilinan J."/>
            <person name="Park H.-J."/>
            <person name="Ramirez L."/>
            <person name="Alfaro M."/>
            <person name="Sun H."/>
            <person name="Tritt A."/>
            <person name="Yoshinaga Y."/>
            <person name="Zwiers L.-H."/>
            <person name="Turgeon B."/>
            <person name="Goodwin S."/>
            <person name="Spatafora J."/>
            <person name="Crous P."/>
            <person name="Grigoriev I."/>
        </authorList>
    </citation>
    <scope>NUCLEOTIDE SEQUENCE</scope>
    <source>
        <strain evidence="2">CBS 123094</strain>
    </source>
</reference>
<dbReference type="AlphaFoldDB" id="A0A6A5W8S3"/>
<accession>A0A6A5W8S3</accession>
<keyword evidence="3" id="KW-1185">Reference proteome</keyword>
<dbReference type="InterPro" id="IPR001810">
    <property type="entry name" value="F-box_dom"/>
</dbReference>
<dbReference type="OrthoDB" id="3766406at2759"/>
<evidence type="ECO:0000259" key="1">
    <source>
        <dbReference type="PROSITE" id="PS50181"/>
    </source>
</evidence>
<evidence type="ECO:0000313" key="2">
    <source>
        <dbReference type="EMBL" id="KAF1997159.1"/>
    </source>
</evidence>
<dbReference type="PROSITE" id="PS50181">
    <property type="entry name" value="FBOX"/>
    <property type="match status" value="1"/>
</dbReference>
<evidence type="ECO:0000313" key="3">
    <source>
        <dbReference type="Proteomes" id="UP000799779"/>
    </source>
</evidence>
<organism evidence="2 3">
    <name type="scientific">Amniculicola lignicola CBS 123094</name>
    <dbReference type="NCBI Taxonomy" id="1392246"/>
    <lineage>
        <taxon>Eukaryota</taxon>
        <taxon>Fungi</taxon>
        <taxon>Dikarya</taxon>
        <taxon>Ascomycota</taxon>
        <taxon>Pezizomycotina</taxon>
        <taxon>Dothideomycetes</taxon>
        <taxon>Pleosporomycetidae</taxon>
        <taxon>Pleosporales</taxon>
        <taxon>Amniculicolaceae</taxon>
        <taxon>Amniculicola</taxon>
    </lineage>
</organism>
<gene>
    <name evidence="2" type="ORF">P154DRAFT_525138</name>
</gene>
<name>A0A6A5W8S3_9PLEO</name>
<feature type="domain" description="F-box" evidence="1">
    <location>
        <begin position="5"/>
        <end position="51"/>
    </location>
</feature>
<protein>
    <recommendedName>
        <fullName evidence="1">F-box domain-containing protein</fullName>
    </recommendedName>
</protein>
<dbReference type="CDD" id="cd09917">
    <property type="entry name" value="F-box_SF"/>
    <property type="match status" value="1"/>
</dbReference>
<dbReference type="EMBL" id="ML977617">
    <property type="protein sequence ID" value="KAF1997159.1"/>
    <property type="molecule type" value="Genomic_DNA"/>
</dbReference>
<proteinExistence type="predicted"/>
<dbReference type="Proteomes" id="UP000799779">
    <property type="component" value="Unassembled WGS sequence"/>
</dbReference>
<sequence>MSTDAPNLHTLPTELLLNICLYLSPPSVACLTLITRRTYLSLPHTSFPKRMTNTLSEYKALLHYLSTSNPRWAVCECCISLHDKDAIVPGYANPGGAGLTTMFRGDLVGLGRAKAKEPLIKIEIGKGRCVYEIGGGDTFLAMLRSGRNPGSMFEKGICVRRFDRSGEEMLKVYGVEKDATIARATKGKVVKAKICWETEARISRPSLRFMLLTTYTLIPSFPFAEDLDFKNLKSILNELSLQCCKHCPASSVSREVICKLRQLLHETKNCVSAQSQPDFRCGEHWHKCECRADVEVLVENEESGDGGKIVIKMWRMLRVETGLPAREWAMYRETIKSRFEWGIKGS</sequence>